<proteinExistence type="predicted"/>
<keyword evidence="1" id="KW-0812">Transmembrane</keyword>
<accession>A0A4R4MV45</accession>
<keyword evidence="1" id="KW-1133">Transmembrane helix</keyword>
<name>A0A4R4MV45_9ACTN</name>
<dbReference type="AlphaFoldDB" id="A0A4R4MV45"/>
<keyword evidence="1" id="KW-0472">Membrane</keyword>
<protein>
    <submittedName>
        <fullName evidence="2">Uncharacterized protein</fullName>
    </submittedName>
</protein>
<organism evidence="2 3">
    <name type="scientific">Actinomadura bangladeshensis</name>
    <dbReference type="NCBI Taxonomy" id="453573"/>
    <lineage>
        <taxon>Bacteria</taxon>
        <taxon>Bacillati</taxon>
        <taxon>Actinomycetota</taxon>
        <taxon>Actinomycetes</taxon>
        <taxon>Streptosporangiales</taxon>
        <taxon>Thermomonosporaceae</taxon>
        <taxon>Actinomadura</taxon>
    </lineage>
</organism>
<comment type="caution">
    <text evidence="2">The sequence shown here is derived from an EMBL/GenBank/DDBJ whole genome shotgun (WGS) entry which is preliminary data.</text>
</comment>
<sequence length="193" mass="20776">MVALLIVASTLPDAMARRSGVPMSTALFYGGGGLVVGLAGLIWAIYVHRTRLIVTMRSDAVVLRRRHAEAALLASGVCAIGITWPISDPTWTLWYDPATGSGVDAVAKVERQGHEATATLLRDRSLPVGWLEAVRSATTEILGGAWRILDDRVRRSQSRRGTRWSRPIAFSWTVKAATAMSTEAPSSPKPAAD</sequence>
<reference evidence="2 3" key="1">
    <citation type="submission" date="2019-03" db="EMBL/GenBank/DDBJ databases">
        <title>Draft genome sequences of novel Actinobacteria.</title>
        <authorList>
            <person name="Sahin N."/>
            <person name="Ay H."/>
            <person name="Saygin H."/>
        </authorList>
    </citation>
    <scope>NUCLEOTIDE SEQUENCE [LARGE SCALE GENOMIC DNA]</scope>
    <source>
        <strain evidence="2 3">DSM 45347</strain>
    </source>
</reference>
<feature type="transmembrane region" description="Helical" evidence="1">
    <location>
        <begin position="26"/>
        <end position="47"/>
    </location>
</feature>
<dbReference type="Proteomes" id="UP000295431">
    <property type="component" value="Unassembled WGS sequence"/>
</dbReference>
<gene>
    <name evidence="2" type="ORF">E1284_40925</name>
</gene>
<evidence type="ECO:0000313" key="2">
    <source>
        <dbReference type="EMBL" id="TDB99984.1"/>
    </source>
</evidence>
<dbReference type="OrthoDB" id="3457546at2"/>
<evidence type="ECO:0000256" key="1">
    <source>
        <dbReference type="SAM" id="Phobius"/>
    </source>
</evidence>
<keyword evidence="3" id="KW-1185">Reference proteome</keyword>
<dbReference type="EMBL" id="SMJW01000574">
    <property type="protein sequence ID" value="TDB99984.1"/>
    <property type="molecule type" value="Genomic_DNA"/>
</dbReference>
<evidence type="ECO:0000313" key="3">
    <source>
        <dbReference type="Proteomes" id="UP000295431"/>
    </source>
</evidence>